<keyword evidence="2" id="KW-0433">Leucine-rich repeat</keyword>
<dbReference type="PRINTS" id="PR00019">
    <property type="entry name" value="LEURICHRPT"/>
</dbReference>
<name>A0ABQ5RZ79_9CHLO</name>
<evidence type="ECO:0000256" key="2">
    <source>
        <dbReference type="ARBA" id="ARBA00022614"/>
    </source>
</evidence>
<dbReference type="InterPro" id="IPR003591">
    <property type="entry name" value="Leu-rich_rpt_typical-subtyp"/>
</dbReference>
<feature type="region of interest" description="Disordered" evidence="5">
    <location>
        <begin position="539"/>
        <end position="569"/>
    </location>
</feature>
<dbReference type="InterPro" id="IPR050216">
    <property type="entry name" value="LRR_domain-containing"/>
</dbReference>
<evidence type="ECO:0000256" key="5">
    <source>
        <dbReference type="SAM" id="MobiDB-lite"/>
    </source>
</evidence>
<dbReference type="InterPro" id="IPR001611">
    <property type="entry name" value="Leu-rich_rpt"/>
</dbReference>
<dbReference type="Pfam" id="PF00560">
    <property type="entry name" value="LRR_1"/>
    <property type="match status" value="2"/>
</dbReference>
<dbReference type="PANTHER" id="PTHR48051">
    <property type="match status" value="1"/>
</dbReference>
<evidence type="ECO:0000256" key="3">
    <source>
        <dbReference type="ARBA" id="ARBA00022737"/>
    </source>
</evidence>
<protein>
    <submittedName>
        <fullName evidence="6">Uncharacterized protein</fullName>
    </submittedName>
</protein>
<dbReference type="SUPFAM" id="SSF52047">
    <property type="entry name" value="RNI-like"/>
    <property type="match status" value="1"/>
</dbReference>
<dbReference type="InterPro" id="IPR032675">
    <property type="entry name" value="LRR_dom_sf"/>
</dbReference>
<comment type="subcellular location">
    <subcellularLocation>
        <location evidence="1">Cytoplasm</location>
        <location evidence="1">Cytoskeleton</location>
        <location evidence="1">Cilium axoneme</location>
    </subcellularLocation>
</comment>
<keyword evidence="3" id="KW-0677">Repeat</keyword>
<keyword evidence="7" id="KW-1185">Reference proteome</keyword>
<dbReference type="SMART" id="SM00369">
    <property type="entry name" value="LRR_TYP"/>
    <property type="match status" value="9"/>
</dbReference>
<dbReference type="SMART" id="SM00364">
    <property type="entry name" value="LRR_BAC"/>
    <property type="match status" value="8"/>
</dbReference>
<dbReference type="SMART" id="SM00365">
    <property type="entry name" value="LRR_SD22"/>
    <property type="match status" value="5"/>
</dbReference>
<dbReference type="PANTHER" id="PTHR48051:SF54">
    <property type="entry name" value="LEUCINE-RICH REPEAT-CONTAINING PROTEIN"/>
    <property type="match status" value="1"/>
</dbReference>
<evidence type="ECO:0000256" key="4">
    <source>
        <dbReference type="ARBA" id="ARBA00023786"/>
    </source>
</evidence>
<feature type="compositionally biased region" description="Low complexity" evidence="5">
    <location>
        <begin position="942"/>
        <end position="971"/>
    </location>
</feature>
<dbReference type="PROSITE" id="PS51450">
    <property type="entry name" value="LRR"/>
    <property type="match status" value="3"/>
</dbReference>
<comment type="caution">
    <text evidence="6">The sequence shown here is derived from an EMBL/GenBank/DDBJ whole genome shotgun (WGS) entry which is preliminary data.</text>
</comment>
<accession>A0ABQ5RZ79</accession>
<evidence type="ECO:0000313" key="6">
    <source>
        <dbReference type="EMBL" id="GLI62558.1"/>
    </source>
</evidence>
<dbReference type="Proteomes" id="UP001165090">
    <property type="component" value="Unassembled WGS sequence"/>
</dbReference>
<sequence length="987" mass="104423">MQVKNALVPELDGLRGTVWPEDLLVSLFSQAQREYDAPNLRLVNKEWRRIFDYSLHSVRIDHASSECAHFLAKLHGLTELNLSTTMAPGLGGDDIPETLLAVASNLPRLRSLVLGLQFLLRAKENVVPVVTTATASTSSVEAAEVKADALRHVRVSGIPSTTAVVKGPCSRYTILPATAVGALTGLRRLSIGGSGSLGPCLGNPPMELPYGSLTLELPQELLGLRCLEHLELYGIPLVPPRGCSAHLSRLSLLSSLHLAGSASSLARSATHLTDLIALRRLVLHCTAPLGISEHGDLGLLERMVELELADEAGAVKAAAMRRQPPHALSHGPTGGSTMAGRNIVAMLSTNSLLFMGLQRLAVAGVTLTELSYRGFFLTLPPPYLRQWSSLESLDLSHNTIMLERGILETQVACLTHLAHLDLSNNRLDELPSKLCSALLGLSSLNVSRNPISRLPAALSYLSTLTCLMAAGSCLVGLPPEVTVLTRLRHLDVSGNRLESLPEGLIRLSRLEKLQVSCNRLRSIPGLTQSWYSQVQSSASSPAWSSSPTAAADTSPRSAPTCSPTTSTAPAITASTTSHVAAASISIPSTVRGAELRSRDVDVDVEGMQGPDEEGNMACSCPWAPAVSLATSATAAVANSTDAASSATAASASTATSSTTANAPLPFPALNHLDLSSNSLGVPPLAVICRMSRLTTLAFGRNYSQSCLPDPTVTTTTTTTTTRTTSTPRLLDVAVATALLQPMPAPSRWDLPSRLVDLDIRMTAGFMHRAELFWLNVGQLTALTRLNAQSNALQALPPSWTSLTRLLHLDLSLNVLTHLPPGLSALHHLRHLSVSSNHMTGFPAAAAAALSALTFLDMSVNLLEDLPEELGEGMTRLRVLDLHYNSLCLLPPSITRLVQLQKLDVSRNYGLKELPYGIAELPGLTCVLLSKTLVDRTRAAVGSGAGTAVGPSSSSSSSSDSSNSDGSSRGSSQVDLLAARGVRVQVEA</sequence>
<reference evidence="6 7" key="1">
    <citation type="journal article" date="2023" name="IScience">
        <title>Expanded male sex-determining region conserved during the evolution of homothallism in the green alga Volvox.</title>
        <authorList>
            <person name="Yamamoto K."/>
            <person name="Matsuzaki R."/>
            <person name="Mahakham W."/>
            <person name="Heman W."/>
            <person name="Sekimoto H."/>
            <person name="Kawachi M."/>
            <person name="Minakuchi Y."/>
            <person name="Toyoda A."/>
            <person name="Nozaki H."/>
        </authorList>
    </citation>
    <scope>NUCLEOTIDE SEQUENCE [LARGE SCALE GENOMIC DNA]</scope>
    <source>
        <strain evidence="6 7">NIES-4468</strain>
    </source>
</reference>
<dbReference type="SUPFAM" id="SSF52058">
    <property type="entry name" value="L domain-like"/>
    <property type="match status" value="1"/>
</dbReference>
<dbReference type="Gene3D" id="3.80.10.10">
    <property type="entry name" value="Ribonuclease Inhibitor"/>
    <property type="match status" value="3"/>
</dbReference>
<gene>
    <name evidence="6" type="ORF">VaNZ11_005226</name>
</gene>
<evidence type="ECO:0000256" key="1">
    <source>
        <dbReference type="ARBA" id="ARBA00004430"/>
    </source>
</evidence>
<proteinExistence type="inferred from homology"/>
<evidence type="ECO:0000313" key="7">
    <source>
        <dbReference type="Proteomes" id="UP001165090"/>
    </source>
</evidence>
<dbReference type="Pfam" id="PF13855">
    <property type="entry name" value="LRR_8"/>
    <property type="match status" value="2"/>
</dbReference>
<comment type="similarity">
    <text evidence="4">Belongs to the SHOC2 family.</text>
</comment>
<feature type="region of interest" description="Disordered" evidence="5">
    <location>
        <begin position="942"/>
        <end position="975"/>
    </location>
</feature>
<dbReference type="EMBL" id="BSDZ01000013">
    <property type="protein sequence ID" value="GLI62558.1"/>
    <property type="molecule type" value="Genomic_DNA"/>
</dbReference>
<organism evidence="6 7">
    <name type="scientific">Volvox africanus</name>
    <dbReference type="NCBI Taxonomy" id="51714"/>
    <lineage>
        <taxon>Eukaryota</taxon>
        <taxon>Viridiplantae</taxon>
        <taxon>Chlorophyta</taxon>
        <taxon>core chlorophytes</taxon>
        <taxon>Chlorophyceae</taxon>
        <taxon>CS clade</taxon>
        <taxon>Chlamydomonadales</taxon>
        <taxon>Volvocaceae</taxon>
        <taxon>Volvox</taxon>
    </lineage>
</organism>